<dbReference type="eggNOG" id="ENOG502QU2F">
    <property type="taxonomic scope" value="Eukaryota"/>
</dbReference>
<evidence type="ECO:0000256" key="1">
    <source>
        <dbReference type="ARBA" id="ARBA00004141"/>
    </source>
</evidence>
<dbReference type="STRING" id="905079.L1IW96"/>
<keyword evidence="10" id="KW-1185">Reference proteome</keyword>
<feature type="non-terminal residue" evidence="8">
    <location>
        <position position="1"/>
    </location>
</feature>
<dbReference type="EMBL" id="JH993030">
    <property type="protein sequence ID" value="EKX40511.1"/>
    <property type="molecule type" value="Genomic_DNA"/>
</dbReference>
<feature type="transmembrane region" description="Helical" evidence="7">
    <location>
        <begin position="170"/>
        <end position="192"/>
    </location>
</feature>
<dbReference type="PANTHER" id="PTHR48086:SF10">
    <property type="entry name" value="AGR155CP"/>
    <property type="match status" value="1"/>
</dbReference>
<evidence type="ECO:0000256" key="5">
    <source>
        <dbReference type="ARBA" id="ARBA00022989"/>
    </source>
</evidence>
<dbReference type="GeneID" id="17297264"/>
<keyword evidence="3" id="KW-0813">Transport</keyword>
<keyword evidence="6 7" id="KW-0472">Membrane</keyword>
<evidence type="ECO:0000313" key="8">
    <source>
        <dbReference type="EMBL" id="EKX40511.1"/>
    </source>
</evidence>
<feature type="transmembrane region" description="Helical" evidence="7">
    <location>
        <begin position="199"/>
        <end position="216"/>
    </location>
</feature>
<accession>L1IW96</accession>
<gene>
    <name evidence="8" type="ORF">GUITHDRAFT_75395</name>
</gene>
<feature type="transmembrane region" description="Helical" evidence="7">
    <location>
        <begin position="134"/>
        <end position="158"/>
    </location>
</feature>
<reference evidence="10" key="2">
    <citation type="submission" date="2012-11" db="EMBL/GenBank/DDBJ databases">
        <authorList>
            <person name="Kuo A."/>
            <person name="Curtis B.A."/>
            <person name="Tanifuji G."/>
            <person name="Burki F."/>
            <person name="Gruber A."/>
            <person name="Irimia M."/>
            <person name="Maruyama S."/>
            <person name="Arias M.C."/>
            <person name="Ball S.G."/>
            <person name="Gile G.H."/>
            <person name="Hirakawa Y."/>
            <person name="Hopkins J.F."/>
            <person name="Rensing S.A."/>
            <person name="Schmutz J."/>
            <person name="Symeonidi A."/>
            <person name="Elias M."/>
            <person name="Eveleigh R.J."/>
            <person name="Herman E.K."/>
            <person name="Klute M.J."/>
            <person name="Nakayama T."/>
            <person name="Obornik M."/>
            <person name="Reyes-Prieto A."/>
            <person name="Armbrust E.V."/>
            <person name="Aves S.J."/>
            <person name="Beiko R.G."/>
            <person name="Coutinho P."/>
            <person name="Dacks J.B."/>
            <person name="Durnford D.G."/>
            <person name="Fast N.M."/>
            <person name="Green B.R."/>
            <person name="Grisdale C."/>
            <person name="Hempe F."/>
            <person name="Henrissat B."/>
            <person name="Hoppner M.P."/>
            <person name="Ishida K.-I."/>
            <person name="Kim E."/>
            <person name="Koreny L."/>
            <person name="Kroth P.G."/>
            <person name="Liu Y."/>
            <person name="Malik S.-B."/>
            <person name="Maier U.G."/>
            <person name="McRose D."/>
            <person name="Mock T."/>
            <person name="Neilson J.A."/>
            <person name="Onodera N.T."/>
            <person name="Poole A.M."/>
            <person name="Pritham E.J."/>
            <person name="Richards T.A."/>
            <person name="Rocap G."/>
            <person name="Roy S.W."/>
            <person name="Sarai C."/>
            <person name="Schaack S."/>
            <person name="Shirato S."/>
            <person name="Slamovits C.H."/>
            <person name="Spencer D.F."/>
            <person name="Suzuki S."/>
            <person name="Worden A.Z."/>
            <person name="Zauner S."/>
            <person name="Barry K."/>
            <person name="Bell C."/>
            <person name="Bharti A.K."/>
            <person name="Crow J.A."/>
            <person name="Grimwood J."/>
            <person name="Kramer R."/>
            <person name="Lindquist E."/>
            <person name="Lucas S."/>
            <person name="Salamov A."/>
            <person name="McFadden G.I."/>
            <person name="Lane C.E."/>
            <person name="Keeling P.J."/>
            <person name="Gray M.W."/>
            <person name="Grigoriev I.V."/>
            <person name="Archibald J.M."/>
        </authorList>
    </citation>
    <scope>NUCLEOTIDE SEQUENCE</scope>
    <source>
        <strain evidence="10">CCMP2712</strain>
    </source>
</reference>
<feature type="transmembrane region" description="Helical" evidence="7">
    <location>
        <begin position="60"/>
        <end position="77"/>
    </location>
</feature>
<dbReference type="RefSeq" id="XP_005827491.1">
    <property type="nucleotide sequence ID" value="XM_005827434.1"/>
</dbReference>
<feature type="transmembrane region" description="Helical" evidence="7">
    <location>
        <begin position="396"/>
        <end position="417"/>
    </location>
</feature>
<name>L1IW96_GUITC</name>
<sequence>MATDWVALSYALTVTSLVSIALYAVIYTKLRLKSSSETSHLLQTSEGFLTAKKSQGMYRIAWSFYAGSVGSWCITSPSNYATYAGWIGMIFMAIGTGVPLIVQSYFGSMVQSKYPTVNSFGDFITARFGPTAKLACIGVALINMAVMMLAEFTTIGGLFRDFVGTEGFPIILIVATVTTVYTMYGGLLVSIVTDQVQGITSVVLITTISIYVAATFKRELPPNFGSLKQSLGPNQSGYSSILVMPASLMSSVMFNEGMWQRVWAAKDPQSLKRGGVLACLAVVSVVFLFGLGGFLAAWGGLIDFQTGNPNLYLFQVFKSSPNQNNVHVNQFIEVLVLVLAAVMNESAIDSVQNGLAATISTQFLRGKPLIWARGCVLVITVIIVPFALANYAVLSIFLLPSILAVCWLFPVMLGGIWDTPLGLRVVSESSLIFGGLAAVLSVSAYGI</sequence>
<reference evidence="8 10" key="1">
    <citation type="journal article" date="2012" name="Nature">
        <title>Algal genomes reveal evolutionary mosaicism and the fate of nucleomorphs.</title>
        <authorList>
            <consortium name="DOE Joint Genome Institute"/>
            <person name="Curtis B.A."/>
            <person name="Tanifuji G."/>
            <person name="Burki F."/>
            <person name="Gruber A."/>
            <person name="Irimia M."/>
            <person name="Maruyama S."/>
            <person name="Arias M.C."/>
            <person name="Ball S.G."/>
            <person name="Gile G.H."/>
            <person name="Hirakawa Y."/>
            <person name="Hopkins J.F."/>
            <person name="Kuo A."/>
            <person name="Rensing S.A."/>
            <person name="Schmutz J."/>
            <person name="Symeonidi A."/>
            <person name="Elias M."/>
            <person name="Eveleigh R.J."/>
            <person name="Herman E.K."/>
            <person name="Klute M.J."/>
            <person name="Nakayama T."/>
            <person name="Obornik M."/>
            <person name="Reyes-Prieto A."/>
            <person name="Armbrust E.V."/>
            <person name="Aves S.J."/>
            <person name="Beiko R.G."/>
            <person name="Coutinho P."/>
            <person name="Dacks J.B."/>
            <person name="Durnford D.G."/>
            <person name="Fast N.M."/>
            <person name="Green B.R."/>
            <person name="Grisdale C.J."/>
            <person name="Hempel F."/>
            <person name="Henrissat B."/>
            <person name="Hoppner M.P."/>
            <person name="Ishida K."/>
            <person name="Kim E."/>
            <person name="Koreny L."/>
            <person name="Kroth P.G."/>
            <person name="Liu Y."/>
            <person name="Malik S.B."/>
            <person name="Maier U.G."/>
            <person name="McRose D."/>
            <person name="Mock T."/>
            <person name="Neilson J.A."/>
            <person name="Onodera N.T."/>
            <person name="Poole A.M."/>
            <person name="Pritham E.J."/>
            <person name="Richards T.A."/>
            <person name="Rocap G."/>
            <person name="Roy S.W."/>
            <person name="Sarai C."/>
            <person name="Schaack S."/>
            <person name="Shirato S."/>
            <person name="Slamovits C.H."/>
            <person name="Spencer D.F."/>
            <person name="Suzuki S."/>
            <person name="Worden A.Z."/>
            <person name="Zauner S."/>
            <person name="Barry K."/>
            <person name="Bell C."/>
            <person name="Bharti A.K."/>
            <person name="Crow J.A."/>
            <person name="Grimwood J."/>
            <person name="Kramer R."/>
            <person name="Lindquist E."/>
            <person name="Lucas S."/>
            <person name="Salamov A."/>
            <person name="McFadden G.I."/>
            <person name="Lane C.E."/>
            <person name="Keeling P.J."/>
            <person name="Gray M.W."/>
            <person name="Grigoriev I.V."/>
            <person name="Archibald J.M."/>
        </authorList>
    </citation>
    <scope>NUCLEOTIDE SEQUENCE</scope>
    <source>
        <strain evidence="8 10">CCMP2712</strain>
    </source>
</reference>
<dbReference type="GO" id="GO:0005886">
    <property type="term" value="C:plasma membrane"/>
    <property type="evidence" value="ECO:0007669"/>
    <property type="project" value="TreeGrafter"/>
</dbReference>
<feature type="transmembrane region" description="Helical" evidence="7">
    <location>
        <begin position="275"/>
        <end position="301"/>
    </location>
</feature>
<dbReference type="OrthoDB" id="6132759at2759"/>
<evidence type="ECO:0000256" key="2">
    <source>
        <dbReference type="ARBA" id="ARBA00006434"/>
    </source>
</evidence>
<keyword evidence="4 7" id="KW-0812">Transmembrane</keyword>
<evidence type="ECO:0000256" key="7">
    <source>
        <dbReference type="SAM" id="Phobius"/>
    </source>
</evidence>
<feature type="transmembrane region" description="Helical" evidence="7">
    <location>
        <begin position="429"/>
        <end position="446"/>
    </location>
</feature>
<dbReference type="InterPro" id="IPR050277">
    <property type="entry name" value="Sodium:Solute_Symporter"/>
</dbReference>
<proteinExistence type="inferred from homology"/>
<evidence type="ECO:0000313" key="10">
    <source>
        <dbReference type="Proteomes" id="UP000011087"/>
    </source>
</evidence>
<dbReference type="EnsemblProtists" id="EKX40511">
    <property type="protein sequence ID" value="EKX40511"/>
    <property type="gene ID" value="GUITHDRAFT_75395"/>
</dbReference>
<evidence type="ECO:0000256" key="3">
    <source>
        <dbReference type="ARBA" id="ARBA00022448"/>
    </source>
</evidence>
<comment type="similarity">
    <text evidence="2">Belongs to the sodium:solute symporter (SSF) (TC 2.A.21) family.</text>
</comment>
<dbReference type="Gene3D" id="1.20.1730.10">
    <property type="entry name" value="Sodium/glucose cotransporter"/>
    <property type="match status" value="1"/>
</dbReference>
<feature type="transmembrane region" description="Helical" evidence="7">
    <location>
        <begin position="370"/>
        <end position="389"/>
    </location>
</feature>
<feature type="transmembrane region" description="Helical" evidence="7">
    <location>
        <begin position="6"/>
        <end position="26"/>
    </location>
</feature>
<dbReference type="PaxDb" id="55529-EKX40511"/>
<dbReference type="PANTHER" id="PTHR48086">
    <property type="entry name" value="SODIUM/PROLINE SYMPORTER-RELATED"/>
    <property type="match status" value="1"/>
</dbReference>
<keyword evidence="5 7" id="KW-1133">Transmembrane helix</keyword>
<feature type="transmembrane region" description="Helical" evidence="7">
    <location>
        <begin position="236"/>
        <end position="254"/>
    </location>
</feature>
<evidence type="ECO:0000313" key="9">
    <source>
        <dbReference type="EnsemblProtists" id="EKX40511"/>
    </source>
</evidence>
<dbReference type="KEGG" id="gtt:GUITHDRAFT_75395"/>
<organism evidence="8">
    <name type="scientific">Guillardia theta (strain CCMP2712)</name>
    <name type="common">Cryptophyte</name>
    <dbReference type="NCBI Taxonomy" id="905079"/>
    <lineage>
        <taxon>Eukaryota</taxon>
        <taxon>Cryptophyceae</taxon>
        <taxon>Pyrenomonadales</taxon>
        <taxon>Geminigeraceae</taxon>
        <taxon>Guillardia</taxon>
    </lineage>
</organism>
<evidence type="ECO:0000256" key="6">
    <source>
        <dbReference type="ARBA" id="ARBA00023136"/>
    </source>
</evidence>
<feature type="transmembrane region" description="Helical" evidence="7">
    <location>
        <begin position="83"/>
        <end position="102"/>
    </location>
</feature>
<dbReference type="InterPro" id="IPR038377">
    <property type="entry name" value="Na/Glc_symporter_sf"/>
</dbReference>
<reference evidence="9" key="3">
    <citation type="submission" date="2015-06" db="UniProtKB">
        <authorList>
            <consortium name="EnsemblProtists"/>
        </authorList>
    </citation>
    <scope>IDENTIFICATION</scope>
</reference>
<dbReference type="AlphaFoldDB" id="L1IW96"/>
<protein>
    <submittedName>
        <fullName evidence="8 9">Uncharacterized protein</fullName>
    </submittedName>
</protein>
<dbReference type="InterPro" id="IPR001734">
    <property type="entry name" value="Na/solute_symporter"/>
</dbReference>
<dbReference type="Proteomes" id="UP000011087">
    <property type="component" value="Unassembled WGS sequence"/>
</dbReference>
<dbReference type="HOGENOM" id="CLU_563064_0_0_1"/>
<dbReference type="GO" id="GO:0015606">
    <property type="term" value="F:spermidine transmembrane transporter activity"/>
    <property type="evidence" value="ECO:0007669"/>
    <property type="project" value="TreeGrafter"/>
</dbReference>
<evidence type="ECO:0000256" key="4">
    <source>
        <dbReference type="ARBA" id="ARBA00022692"/>
    </source>
</evidence>
<dbReference type="PROSITE" id="PS50283">
    <property type="entry name" value="NA_SOLUT_SYMP_3"/>
    <property type="match status" value="1"/>
</dbReference>
<dbReference type="OMA" id="WWTAFEV"/>
<comment type="subcellular location">
    <subcellularLocation>
        <location evidence="1">Membrane</location>
        <topology evidence="1">Multi-pass membrane protein</topology>
    </subcellularLocation>
</comment>